<reference evidence="2 3" key="1">
    <citation type="submission" date="2024-09" db="EMBL/GenBank/DDBJ databases">
        <authorList>
            <person name="Sun Q."/>
            <person name="Mori K."/>
        </authorList>
    </citation>
    <scope>NUCLEOTIDE SEQUENCE [LARGE SCALE GENOMIC DNA]</scope>
    <source>
        <strain evidence="2 3">JCM 11201</strain>
    </source>
</reference>
<dbReference type="Pfam" id="PF14147">
    <property type="entry name" value="Spore_YhaL"/>
    <property type="match status" value="1"/>
</dbReference>
<keyword evidence="1" id="KW-0812">Transmembrane</keyword>
<keyword evidence="1" id="KW-0472">Membrane</keyword>
<gene>
    <name evidence="2" type="ORF">ACFFMS_22775</name>
</gene>
<evidence type="ECO:0000313" key="2">
    <source>
        <dbReference type="EMBL" id="MFB9761079.1"/>
    </source>
</evidence>
<keyword evidence="1" id="KW-1133">Transmembrane helix</keyword>
<dbReference type="InterPro" id="IPR025428">
    <property type="entry name" value="Spore_YhaL"/>
</dbReference>
<name>A0ABV5WKH7_9BACI</name>
<organism evidence="2 3">
    <name type="scientific">Ectobacillus funiculus</name>
    <dbReference type="NCBI Taxonomy" id="137993"/>
    <lineage>
        <taxon>Bacteria</taxon>
        <taxon>Bacillati</taxon>
        <taxon>Bacillota</taxon>
        <taxon>Bacilli</taxon>
        <taxon>Bacillales</taxon>
        <taxon>Bacillaceae</taxon>
        <taxon>Ectobacillus</taxon>
    </lineage>
</organism>
<keyword evidence="3" id="KW-1185">Reference proteome</keyword>
<dbReference type="EMBL" id="JBHMAF010000187">
    <property type="protein sequence ID" value="MFB9761079.1"/>
    <property type="molecule type" value="Genomic_DNA"/>
</dbReference>
<sequence length="66" mass="8028">METLPWWVYVVIIGIIVSGYMVLYTSKKEQDLDQEFIEREGNMYMQRIKEERERRAQEQDDQSVLL</sequence>
<evidence type="ECO:0000313" key="3">
    <source>
        <dbReference type="Proteomes" id="UP001589609"/>
    </source>
</evidence>
<proteinExistence type="predicted"/>
<comment type="caution">
    <text evidence="2">The sequence shown here is derived from an EMBL/GenBank/DDBJ whole genome shotgun (WGS) entry which is preliminary data.</text>
</comment>
<feature type="transmembrane region" description="Helical" evidence="1">
    <location>
        <begin position="6"/>
        <end position="24"/>
    </location>
</feature>
<protein>
    <submittedName>
        <fullName evidence="2">Sporulation YhaL family protein</fullName>
    </submittedName>
</protein>
<dbReference type="Proteomes" id="UP001589609">
    <property type="component" value="Unassembled WGS sequence"/>
</dbReference>
<accession>A0ABV5WKH7</accession>
<evidence type="ECO:0000256" key="1">
    <source>
        <dbReference type="SAM" id="Phobius"/>
    </source>
</evidence>
<dbReference type="RefSeq" id="WP_379951349.1">
    <property type="nucleotide sequence ID" value="NZ_JBHMAF010000187.1"/>
</dbReference>